<dbReference type="Proteomes" id="UP000730618">
    <property type="component" value="Unassembled WGS sequence"/>
</dbReference>
<accession>A0ABN7TLF8</accession>
<name>A0ABN7TLF8_9BACL</name>
<keyword evidence="2" id="KW-1185">Reference proteome</keyword>
<gene>
    <name evidence="1" type="ORF">PAECIP111802_03513</name>
</gene>
<sequence length="39" mass="4817">MNRASCLKITQCKYIVESNFNREYCRMHKQLLHGQYFFD</sequence>
<protein>
    <submittedName>
        <fullName evidence="1">Uncharacterized protein</fullName>
    </submittedName>
</protein>
<dbReference type="EMBL" id="CAJVCE010000009">
    <property type="protein sequence ID" value="CAG7645424.1"/>
    <property type="molecule type" value="Genomic_DNA"/>
</dbReference>
<comment type="caution">
    <text evidence="1">The sequence shown here is derived from an EMBL/GenBank/DDBJ whole genome shotgun (WGS) entry which is preliminary data.</text>
</comment>
<proteinExistence type="predicted"/>
<organism evidence="1 2">
    <name type="scientific">Paenibacillus allorhizosphaerae</name>
    <dbReference type="NCBI Taxonomy" id="2849866"/>
    <lineage>
        <taxon>Bacteria</taxon>
        <taxon>Bacillati</taxon>
        <taxon>Bacillota</taxon>
        <taxon>Bacilli</taxon>
        <taxon>Bacillales</taxon>
        <taxon>Paenibacillaceae</taxon>
        <taxon>Paenibacillus</taxon>
    </lineage>
</organism>
<reference evidence="1 2" key="1">
    <citation type="submission" date="2021-06" db="EMBL/GenBank/DDBJ databases">
        <authorList>
            <person name="Criscuolo A."/>
        </authorList>
    </citation>
    <scope>NUCLEOTIDE SEQUENCE [LARGE SCALE GENOMIC DNA]</scope>
    <source>
        <strain evidence="2">CIP 111802</strain>
    </source>
</reference>
<evidence type="ECO:0000313" key="1">
    <source>
        <dbReference type="EMBL" id="CAG7645424.1"/>
    </source>
</evidence>
<evidence type="ECO:0000313" key="2">
    <source>
        <dbReference type="Proteomes" id="UP000730618"/>
    </source>
</evidence>